<dbReference type="PROSITE" id="PS50006">
    <property type="entry name" value="FHA_DOMAIN"/>
    <property type="match status" value="1"/>
</dbReference>
<dbReference type="EMBL" id="WWVT01000012">
    <property type="protein sequence ID" value="MZL62314.1"/>
    <property type="molecule type" value="Genomic_DNA"/>
</dbReference>
<keyword evidence="3 4" id="KW-0067">ATP-binding</keyword>
<dbReference type="PANTHER" id="PTHR22683">
    <property type="entry name" value="SPORULATION PROTEIN RELATED"/>
    <property type="match status" value="1"/>
</dbReference>
<dbReference type="NCBIfam" id="TIGR03928">
    <property type="entry name" value="T7_EssCb_Firm"/>
    <property type="match status" value="1"/>
</dbReference>
<dbReference type="PANTHER" id="PTHR22683:SF1">
    <property type="entry name" value="TYPE VII SECRETION SYSTEM PROTEIN ESSC"/>
    <property type="match status" value="1"/>
</dbReference>
<evidence type="ECO:0000313" key="7">
    <source>
        <dbReference type="EMBL" id="MZL62314.1"/>
    </source>
</evidence>
<dbReference type="Gene3D" id="3.40.50.300">
    <property type="entry name" value="P-loop containing nucleotide triphosphate hydrolases"/>
    <property type="match status" value="2"/>
</dbReference>
<dbReference type="InterPro" id="IPR027417">
    <property type="entry name" value="P-loop_NTPase"/>
</dbReference>
<keyword evidence="2 4" id="KW-0547">Nucleotide-binding</keyword>
<dbReference type="InterPro" id="IPR000253">
    <property type="entry name" value="FHA_dom"/>
</dbReference>
<dbReference type="CDD" id="cd00060">
    <property type="entry name" value="FHA"/>
    <property type="match status" value="1"/>
</dbReference>
<comment type="caution">
    <text evidence="7">The sequence shown here is derived from an EMBL/GenBank/DDBJ whole genome shotgun (WGS) entry which is preliminary data.</text>
</comment>
<dbReference type="InterPro" id="IPR002543">
    <property type="entry name" value="FtsK_dom"/>
</dbReference>
<feature type="binding site" evidence="4">
    <location>
        <begin position="1033"/>
        <end position="1040"/>
    </location>
    <ligand>
        <name>ATP</name>
        <dbReference type="ChEBI" id="CHEBI:30616"/>
    </ligand>
</feature>
<dbReference type="SMART" id="SM00240">
    <property type="entry name" value="FHA"/>
    <property type="match status" value="1"/>
</dbReference>
<dbReference type="GO" id="GO:0003677">
    <property type="term" value="F:DNA binding"/>
    <property type="evidence" value="ECO:0007669"/>
    <property type="project" value="InterPro"/>
</dbReference>
<evidence type="ECO:0000256" key="2">
    <source>
        <dbReference type="ARBA" id="ARBA00022741"/>
    </source>
</evidence>
<evidence type="ECO:0000256" key="4">
    <source>
        <dbReference type="PROSITE-ProRule" id="PRU00289"/>
    </source>
</evidence>
<reference evidence="7 8" key="1">
    <citation type="journal article" date="2019" name="Nat. Med.">
        <title>A library of human gut bacterial isolates paired with longitudinal multiomics data enables mechanistic microbiome research.</title>
        <authorList>
            <person name="Poyet M."/>
            <person name="Groussin M."/>
            <person name="Gibbons S.M."/>
            <person name="Avila-Pacheco J."/>
            <person name="Jiang X."/>
            <person name="Kearney S.M."/>
            <person name="Perrotta A.R."/>
            <person name="Berdy B."/>
            <person name="Zhao S."/>
            <person name="Lieberman T.D."/>
            <person name="Swanson P.K."/>
            <person name="Smith M."/>
            <person name="Roesemann S."/>
            <person name="Alexander J.E."/>
            <person name="Rich S.A."/>
            <person name="Livny J."/>
            <person name="Vlamakis H."/>
            <person name="Clish C."/>
            <person name="Bullock K."/>
            <person name="Deik A."/>
            <person name="Scott J."/>
            <person name="Pierce K.A."/>
            <person name="Xavier R.J."/>
            <person name="Alm E.J."/>
        </authorList>
    </citation>
    <scope>NUCLEOTIDE SEQUENCE [LARGE SCALE GENOMIC DNA]</scope>
    <source>
        <strain evidence="7 8">BIOML-A4</strain>
    </source>
</reference>
<dbReference type="PROSITE" id="PS50901">
    <property type="entry name" value="FTSK"/>
    <property type="match status" value="2"/>
</dbReference>
<dbReference type="Pfam" id="PF01580">
    <property type="entry name" value="FtsK_SpoIIIE"/>
    <property type="match status" value="2"/>
</dbReference>
<feature type="domain" description="FtsK" evidence="6">
    <location>
        <begin position="1014"/>
        <end position="1200"/>
    </location>
</feature>
<accession>A0A6L8TDZ1</accession>
<dbReference type="InterPro" id="IPR023839">
    <property type="entry name" value="Firmicutes_EssC_C"/>
</dbReference>
<feature type="binding site" evidence="4">
    <location>
        <begin position="688"/>
        <end position="695"/>
    </location>
    <ligand>
        <name>ATP</name>
        <dbReference type="ChEBI" id="CHEBI:30616"/>
    </ligand>
</feature>
<evidence type="ECO:0000259" key="5">
    <source>
        <dbReference type="PROSITE" id="PS50006"/>
    </source>
</evidence>
<protein>
    <submittedName>
        <fullName evidence="7">Type VII secretion protein EssC</fullName>
    </submittedName>
</protein>
<dbReference type="InterPro" id="IPR008984">
    <property type="entry name" value="SMAD_FHA_dom_sf"/>
</dbReference>
<proteinExistence type="predicted"/>
<dbReference type="Gene3D" id="2.60.200.20">
    <property type="match status" value="1"/>
</dbReference>
<name>A0A6L8TDZ1_9FIRM</name>
<evidence type="ECO:0000256" key="1">
    <source>
        <dbReference type="ARBA" id="ARBA00022737"/>
    </source>
</evidence>
<dbReference type="SUPFAM" id="SSF49879">
    <property type="entry name" value="SMAD/FHA domain"/>
    <property type="match status" value="1"/>
</dbReference>
<feature type="domain" description="FtsK" evidence="6">
    <location>
        <begin position="668"/>
        <end position="874"/>
    </location>
</feature>
<keyword evidence="1" id="KW-0677">Repeat</keyword>
<gene>
    <name evidence="7" type="primary">essC</name>
    <name evidence="7" type="ORF">GT694_09705</name>
</gene>
<sequence>MKDRLKTLKIYGIQIYLLFEKGYMKTMNLSDPPEGKYFLEEQETGIFIEAKEKHWYICSSSEKRIFEASGRSIMQGEIRDGSRYRILMKNGSCFLHGAAIQTEQMIYHNYQFDKGQKLCIGRNSDNDFVCTEEWVSRHHAVLTRSDDGIRIKDLDSSFGTYVNEKRIRECTLNIGDMIFIMGLKIIIGPGFLSINHENMDFQIRDGALRLLNIKVASRVPERMEEDGEENLFSRFPRKKKKFQAEEIKIEAPPFSLSDNQAPMLLSMGSSMVIGGSAALGGNISSVLSMLMFPIMNRMYSDKEKKEYEKLRIDKYTEYLTQKSKEIQQEKLREETILNENYPSLNVVVSYPSDKKKLWNRSYREEDFLKLRIGYGQLPMTAEIRYPEKKFRLTKDQLEEDMYQLAEKKVFLDHVPIMLSLTENFVCGVVGSQKEKEEFLKQLLMQIVFQHSYDEVKIVFLADKEILDNIEIVRYLPHLWNDERTFRFLAADTSSAYLIGEYLNRQIEPELEKPRELEELLKEKPYYIVLAWSKQLLDNMEILKTIMKEEKNHGFSVVTFFEDIPQYVREIIHLYPDRPNEISYLGDSADYGEKFLLDDVYHNLADKMLRKLPGIRLKAIENAYVMPKMITFLEMMGAGKVEHLNPLKRWKESDPVKSLAVPVGVAADGSPFLLDLHEKYQGPHGLIAGMTGSGKSEFIITYILSLAVNFHPDEVAFVLIDYKGGGLAGAFDDAARGIHLPHLVGTITNLDGPAIRRSLMAIESELKRRQRIFNEAKSIADEGTMDIYTYQKLYRAGKVSIPLSHLFIISDEFAELKSQEQEFMDQLISAARIGRSLGVHLILATQKPAGVVDSQISSNAKFRVCLKVQTRADSDEMLRRPEAAELKETGRFYLQVGYNEFFALGQSAWSGAPYSPQDKVEVHRDDTIQFLDDTGQNLIQLRKESPKKKTEVSQLVSIVKYLIQVAKQENILPHRLWTDPLPKEISLKKLLDEAPISEKETITIPAGIIDDPENQTQYLFQVDLTNCRNYLITGSSQTGKTTFLQTLLYGTLYRYSPEEVCFYILDYSGGLLKIFDHVKHCGGAWNEGEEEGTEKFFEMLSDIIKQRKESFQKEDVSSFEAYRQIRKIPLILVVIDNISGLSTWKGGQNIYYELNTLISDGNSVGVRFLVTAASYEDVMYKVRRELGTRFVLDAKNRYEYGDILGVRCRFEPDEVPGRGMLRDGERPLECQIARYTFEGTEQQRIQELKEKISRIDEKYREYEPARRIPEISETETYEGFCRNISLNRIPLGYSMTDIQKISIPLKQLYCMAVYMGNSQDIPVLMKNYLSAAVRESMQLFIVKRKENSIFDKDLLKKWTDEQQESITFFESTAEGAEQLIWKIYELIGERKLVRNEFCEKNNLSAQSSDIMKKCFHYMTERTCPVMTVFESFRDFCTVIAQDAKDVLENIFINGRGYNYYFMGCYYPDDGAALRSDKLHTAFTRDGFTLLYGGQFHRQGLVSLSMEYRNITKTSSRPGSCIMQYHGEVYPLFTPCGTTDKKCEDPDDEEIIS</sequence>
<evidence type="ECO:0000256" key="3">
    <source>
        <dbReference type="ARBA" id="ARBA00022840"/>
    </source>
</evidence>
<evidence type="ECO:0000259" key="6">
    <source>
        <dbReference type="PROSITE" id="PS50901"/>
    </source>
</evidence>
<dbReference type="InterPro" id="IPR050206">
    <property type="entry name" value="FtsK/SpoIIIE/SftA"/>
</dbReference>
<evidence type="ECO:0000313" key="8">
    <source>
        <dbReference type="Proteomes" id="UP000473323"/>
    </source>
</evidence>
<dbReference type="RefSeq" id="WP_161209385.1">
    <property type="nucleotide sequence ID" value="NZ_CP085976.1"/>
</dbReference>
<organism evidence="7 8">
    <name type="scientific">Blautia massiliensis</name>
    <name type="common">ex Durand et al. 2017</name>
    <dbReference type="NCBI Taxonomy" id="1737424"/>
    <lineage>
        <taxon>Bacteria</taxon>
        <taxon>Bacillati</taxon>
        <taxon>Bacillota</taxon>
        <taxon>Clostridia</taxon>
        <taxon>Lachnospirales</taxon>
        <taxon>Lachnospiraceae</taxon>
        <taxon>Blautia</taxon>
    </lineage>
</organism>
<dbReference type="Proteomes" id="UP000473323">
    <property type="component" value="Unassembled WGS sequence"/>
</dbReference>
<dbReference type="CDD" id="cd01127">
    <property type="entry name" value="TrwB_TraG_TraD_VirD4"/>
    <property type="match status" value="1"/>
</dbReference>
<feature type="domain" description="FHA" evidence="5">
    <location>
        <begin position="118"/>
        <end position="167"/>
    </location>
</feature>
<dbReference type="SUPFAM" id="SSF52540">
    <property type="entry name" value="P-loop containing nucleoside triphosphate hydrolases"/>
    <property type="match status" value="2"/>
</dbReference>
<dbReference type="Pfam" id="PF00498">
    <property type="entry name" value="FHA"/>
    <property type="match status" value="1"/>
</dbReference>
<dbReference type="GO" id="GO:0005524">
    <property type="term" value="F:ATP binding"/>
    <property type="evidence" value="ECO:0007669"/>
    <property type="project" value="UniProtKB-UniRule"/>
</dbReference>